<evidence type="ECO:0000313" key="1">
    <source>
        <dbReference type="EMBL" id="MBC6468398.1"/>
    </source>
</evidence>
<protein>
    <submittedName>
        <fullName evidence="1">Uncharacterized protein</fullName>
    </submittedName>
</protein>
<sequence>MDALVQKLALLSWSRSIAFVTPPAYREGAVVGVPAAMKEWPAGAWPSSVAVSTPGMASPR</sequence>
<keyword evidence="2" id="KW-1185">Reference proteome</keyword>
<organism evidence="1 2">
    <name type="scientific">Actinomadura alba</name>
    <dbReference type="NCBI Taxonomy" id="406431"/>
    <lineage>
        <taxon>Bacteria</taxon>
        <taxon>Bacillati</taxon>
        <taxon>Actinomycetota</taxon>
        <taxon>Actinomycetes</taxon>
        <taxon>Streptosporangiales</taxon>
        <taxon>Thermomonosporaceae</taxon>
        <taxon>Actinomadura</taxon>
    </lineage>
</organism>
<accession>A0ABR7LU72</accession>
<comment type="caution">
    <text evidence="1">The sequence shown here is derived from an EMBL/GenBank/DDBJ whole genome shotgun (WGS) entry which is preliminary data.</text>
</comment>
<proteinExistence type="predicted"/>
<name>A0ABR7LU72_9ACTN</name>
<gene>
    <name evidence="1" type="ORF">HKK74_23285</name>
</gene>
<dbReference type="Proteomes" id="UP000805614">
    <property type="component" value="Unassembled WGS sequence"/>
</dbReference>
<reference evidence="1 2" key="1">
    <citation type="submission" date="2020-06" db="EMBL/GenBank/DDBJ databases">
        <title>Actinomadura xiongansis sp. nov., isolated from soil of Baiyangdian.</title>
        <authorList>
            <person name="Zhang X."/>
        </authorList>
    </citation>
    <scope>NUCLEOTIDE SEQUENCE [LARGE SCALE GENOMIC DNA]</scope>
    <source>
        <strain evidence="1 2">HBUM206468</strain>
    </source>
</reference>
<evidence type="ECO:0000313" key="2">
    <source>
        <dbReference type="Proteomes" id="UP000805614"/>
    </source>
</evidence>
<dbReference type="EMBL" id="JABVEC010000018">
    <property type="protein sequence ID" value="MBC6468398.1"/>
    <property type="molecule type" value="Genomic_DNA"/>
</dbReference>
<dbReference type="RefSeq" id="WP_187245400.1">
    <property type="nucleotide sequence ID" value="NZ_BAAAOK010000015.1"/>
</dbReference>